<keyword evidence="8 13" id="KW-0812">Transmembrane</keyword>
<gene>
    <name evidence="16" type="ORF">QPX42_06020</name>
</gene>
<comment type="caution">
    <text evidence="16">The sequence shown here is derived from an EMBL/GenBank/DDBJ whole genome shotgun (WGS) entry which is preliminary data.</text>
</comment>
<comment type="catalytic activity">
    <reaction evidence="12">
        <text>Adds an alpha-D-arabinofuranosyl group from trans,octacis-decaprenylphospho-beta-D-arabinofuranose at the 5-O-position of the eighth, tenth and twelfth galactofuranose unit of the galactofuranan chain of [beta-D-galactofuranosyl-(1-&gt;5)-beta-D-galactofuranosyl-(1-&gt;6)]14-beta-D-galactofuranosyl-(1-&gt;5)-beta-D-galactofuranosyl-(1-&gt;4)-alpha-L-rhamnopyranosyl-(1-&gt;3)-N-acetyl-alpha-D-glucosaminyl-diphospho-trans,octacis-decaprenol.</text>
        <dbReference type="EC" id="2.4.2.46"/>
    </reaction>
</comment>
<accession>A0AAP4BQM4</accession>
<dbReference type="GO" id="GO:0016757">
    <property type="term" value="F:glycosyltransferase activity"/>
    <property type="evidence" value="ECO:0007669"/>
    <property type="project" value="InterPro"/>
</dbReference>
<proteinExistence type="inferred from homology"/>
<feature type="transmembrane region" description="Helical" evidence="13">
    <location>
        <begin position="174"/>
        <end position="199"/>
    </location>
</feature>
<evidence type="ECO:0000256" key="3">
    <source>
        <dbReference type="ARBA" id="ARBA00009655"/>
    </source>
</evidence>
<comment type="subcellular location">
    <subcellularLocation>
        <location evidence="1">Cell membrane</location>
        <topology evidence="1">Multi-pass membrane protein</topology>
    </subcellularLocation>
</comment>
<organism evidence="16 17">
    <name type="scientific">Corynebacterium pseudodiphtheriticum</name>
    <dbReference type="NCBI Taxonomy" id="37637"/>
    <lineage>
        <taxon>Bacteria</taxon>
        <taxon>Bacillati</taxon>
        <taxon>Actinomycetota</taxon>
        <taxon>Actinomycetes</taxon>
        <taxon>Mycobacteriales</taxon>
        <taxon>Corynebacteriaceae</taxon>
        <taxon>Corynebacterium</taxon>
    </lineage>
</organism>
<evidence type="ECO:0000256" key="11">
    <source>
        <dbReference type="ARBA" id="ARBA00033184"/>
    </source>
</evidence>
<keyword evidence="10 13" id="KW-0472">Membrane</keyword>
<evidence type="ECO:0000313" key="16">
    <source>
        <dbReference type="EMBL" id="MDK4307097.1"/>
    </source>
</evidence>
<keyword evidence="7" id="KW-0808">Transferase</keyword>
<comment type="pathway">
    <text evidence="2">Cell wall biogenesis; cell wall polysaccharide biosynthesis.</text>
</comment>
<dbReference type="InterPro" id="IPR020963">
    <property type="entry name" value="ArabinofuranosylTrfase_AftA_N"/>
</dbReference>
<evidence type="ECO:0000256" key="7">
    <source>
        <dbReference type="ARBA" id="ARBA00022679"/>
    </source>
</evidence>
<sequence>MNKPDQLTRPQIFTALACTGLGSFVVALVAWIILDRTNLPAFNTSMVTRALATAFAVGLLVLVAVLLWQWRKTDNRAQPQWHTALTYLVSYLSPAGLTIATLGIPLSATRLWLDGLQVDQLFRTQFLTRTATNLGHQDMNYLDMPTYYPLGWFWGGGRLANLLDMPGWEVYQPWALVSLATAAALLVPVWQALTGSLPLATTLALANTAVTLSMAADEPYAAIVGMGIAPAVVMAARAVRGSWLAVAGVAVYLGVSATMYTLFVGVTALITIVLTIHYFWTSQPGRRNLGPFIRLAVMGLGSMAIAAISWGPYLYLVATADYKPSSVAQHFLPSEGTQVPLPFFEFSALGFFSLLGLLYLVLRSKRRPLLIATIVLYGWVLASMLMTLLGSTLLGFRIELPIALILSTAGFFAFADADRTAVVRFFESRKLTLSARQLSGAFTVLLVAISIGYAQQISVTNEDEIDHAYTDTDGYGERADQFAPGSAKYFQKIVATLGAAGHSPQQTVVLTDENLLLSYYPFYGFNGFTSHYANPMGQFTERNDTIKHWAEASFEELSDPQDFAAALEDEQWKGPDVFVFRGDKNDEEYKTHIAVDLYPNNPNVAYQGVFFNAEVFADQSLWDVEQIGPYVVINRTK</sequence>
<comment type="similarity">
    <text evidence="3">Belongs to the glycosyltransferase 85 family.</text>
</comment>
<feature type="domain" description="Arabinofuranosyltransferase AftA N-terminal" evidence="15">
    <location>
        <begin position="16"/>
        <end position="446"/>
    </location>
</feature>
<evidence type="ECO:0000256" key="8">
    <source>
        <dbReference type="ARBA" id="ARBA00022692"/>
    </source>
</evidence>
<feature type="transmembrane region" description="Helical" evidence="13">
    <location>
        <begin position="220"/>
        <end position="239"/>
    </location>
</feature>
<evidence type="ECO:0000256" key="6">
    <source>
        <dbReference type="ARBA" id="ARBA00022475"/>
    </source>
</evidence>
<feature type="transmembrane region" description="Helical" evidence="13">
    <location>
        <begin position="292"/>
        <end position="315"/>
    </location>
</feature>
<evidence type="ECO:0000256" key="10">
    <source>
        <dbReference type="ARBA" id="ARBA00023136"/>
    </source>
</evidence>
<dbReference type="Proteomes" id="UP001224412">
    <property type="component" value="Unassembled WGS sequence"/>
</dbReference>
<dbReference type="AlphaFoldDB" id="A0AAP4BQM4"/>
<evidence type="ECO:0000259" key="14">
    <source>
        <dbReference type="Pfam" id="PF12249"/>
    </source>
</evidence>
<protein>
    <recommendedName>
        <fullName evidence="5">Galactan 5-O-arabinofuranosyltransferase</fullName>
        <ecNumber evidence="4">2.4.2.46</ecNumber>
    </recommendedName>
    <alternativeName>
        <fullName evidence="11">Arabinofuranosyltransferase AftA</fullName>
    </alternativeName>
</protein>
<feature type="transmembrane region" description="Helical" evidence="13">
    <location>
        <begin position="12"/>
        <end position="34"/>
    </location>
</feature>
<keyword evidence="9 13" id="KW-1133">Transmembrane helix</keyword>
<evidence type="ECO:0000256" key="2">
    <source>
        <dbReference type="ARBA" id="ARBA00004776"/>
    </source>
</evidence>
<dbReference type="Pfam" id="PF12249">
    <property type="entry name" value="AftA_C"/>
    <property type="match status" value="1"/>
</dbReference>
<dbReference type="InterPro" id="IPR020959">
    <property type="entry name" value="ArabinofuranosylTrfase_AftA_C"/>
</dbReference>
<feature type="transmembrane region" description="Helical" evidence="13">
    <location>
        <begin position="46"/>
        <end position="68"/>
    </location>
</feature>
<feature type="transmembrane region" description="Helical" evidence="13">
    <location>
        <begin position="400"/>
        <end position="417"/>
    </location>
</feature>
<evidence type="ECO:0000256" key="5">
    <source>
        <dbReference type="ARBA" id="ARBA00020482"/>
    </source>
</evidence>
<evidence type="ECO:0000313" key="17">
    <source>
        <dbReference type="Proteomes" id="UP001224412"/>
    </source>
</evidence>
<dbReference type="GO" id="GO:0005886">
    <property type="term" value="C:plasma membrane"/>
    <property type="evidence" value="ECO:0007669"/>
    <property type="project" value="UniProtKB-SubCell"/>
</dbReference>
<keyword evidence="6" id="KW-1003">Cell membrane</keyword>
<dbReference type="GeneID" id="42782244"/>
<feature type="domain" description="Arabinofuranosyltransferase AftA C-terminal" evidence="14">
    <location>
        <begin position="457"/>
        <end position="635"/>
    </location>
</feature>
<feature type="transmembrane region" description="Helical" evidence="13">
    <location>
        <begin position="88"/>
        <end position="108"/>
    </location>
</feature>
<evidence type="ECO:0000259" key="15">
    <source>
        <dbReference type="Pfam" id="PF12250"/>
    </source>
</evidence>
<reference evidence="16" key="1">
    <citation type="submission" date="2023-05" db="EMBL/GenBank/DDBJ databases">
        <title>Metabolic capabilities are highly conserved among human nasal-associated Corynebacterium species in pangenomic analyses.</title>
        <authorList>
            <person name="Tran T.H."/>
            <person name="Roberts A.Q."/>
            <person name="Escapa I.F."/>
            <person name="Gao W."/>
            <person name="Conlan S."/>
            <person name="Kong H."/>
            <person name="Segre J.A."/>
            <person name="Kelly M.S."/>
            <person name="Lemon K.P."/>
        </authorList>
    </citation>
    <scope>NUCLEOTIDE SEQUENCE</scope>
    <source>
        <strain evidence="16">KPL2773</strain>
    </source>
</reference>
<feature type="transmembrane region" description="Helical" evidence="13">
    <location>
        <begin position="369"/>
        <end position="394"/>
    </location>
</feature>
<feature type="transmembrane region" description="Helical" evidence="13">
    <location>
        <begin position="259"/>
        <end position="280"/>
    </location>
</feature>
<dbReference type="GO" id="GO:0044038">
    <property type="term" value="P:cell wall macromolecule biosynthetic process"/>
    <property type="evidence" value="ECO:0007669"/>
    <property type="project" value="InterPro"/>
</dbReference>
<feature type="transmembrane region" description="Helical" evidence="13">
    <location>
        <begin position="438"/>
        <end position="455"/>
    </location>
</feature>
<name>A0AAP4BQM4_9CORY</name>
<evidence type="ECO:0000256" key="9">
    <source>
        <dbReference type="ARBA" id="ARBA00022989"/>
    </source>
</evidence>
<evidence type="ECO:0000256" key="13">
    <source>
        <dbReference type="SAM" id="Phobius"/>
    </source>
</evidence>
<evidence type="ECO:0000256" key="4">
    <source>
        <dbReference type="ARBA" id="ARBA00012037"/>
    </source>
</evidence>
<evidence type="ECO:0000256" key="1">
    <source>
        <dbReference type="ARBA" id="ARBA00004651"/>
    </source>
</evidence>
<dbReference type="RefSeq" id="WP_027018339.1">
    <property type="nucleotide sequence ID" value="NZ_CP051667.1"/>
</dbReference>
<feature type="transmembrane region" description="Helical" evidence="13">
    <location>
        <begin position="341"/>
        <end position="362"/>
    </location>
</feature>
<evidence type="ECO:0000256" key="12">
    <source>
        <dbReference type="ARBA" id="ARBA00034030"/>
    </source>
</evidence>
<dbReference type="Pfam" id="PF12250">
    <property type="entry name" value="AftA_N"/>
    <property type="match status" value="1"/>
</dbReference>
<dbReference type="EMBL" id="JASNVH010000008">
    <property type="protein sequence ID" value="MDK4307097.1"/>
    <property type="molecule type" value="Genomic_DNA"/>
</dbReference>
<dbReference type="EC" id="2.4.2.46" evidence="4"/>